<feature type="domain" description="Immunity protein Imm33" evidence="1">
    <location>
        <begin position="22"/>
        <end position="106"/>
    </location>
</feature>
<dbReference type="AlphaFoldDB" id="A0A6I4I7U1"/>
<dbReference type="RefSeq" id="WP_157541261.1">
    <property type="nucleotide sequence ID" value="NZ_WQLA01000003.1"/>
</dbReference>
<dbReference type="EMBL" id="WQLA01000003">
    <property type="protein sequence ID" value="MVN91181.1"/>
    <property type="molecule type" value="Genomic_DNA"/>
</dbReference>
<accession>A0A6I4I7U1</accession>
<evidence type="ECO:0000313" key="3">
    <source>
        <dbReference type="Proteomes" id="UP000434850"/>
    </source>
</evidence>
<protein>
    <submittedName>
        <fullName evidence="2">DUF2185 domain-containing protein</fullName>
    </submittedName>
</protein>
<organism evidence="2 3">
    <name type="scientific">Mucilaginibacter aquatilis</name>
    <dbReference type="NCBI Taxonomy" id="1517760"/>
    <lineage>
        <taxon>Bacteria</taxon>
        <taxon>Pseudomonadati</taxon>
        <taxon>Bacteroidota</taxon>
        <taxon>Sphingobacteriia</taxon>
        <taxon>Sphingobacteriales</taxon>
        <taxon>Sphingobacteriaceae</taxon>
        <taxon>Mucilaginibacter</taxon>
    </lineage>
</organism>
<evidence type="ECO:0000313" key="2">
    <source>
        <dbReference type="EMBL" id="MVN91181.1"/>
    </source>
</evidence>
<dbReference type="InterPro" id="IPR018689">
    <property type="entry name" value="Imm33_dom"/>
</dbReference>
<dbReference type="Pfam" id="PF09951">
    <property type="entry name" value="Imm33"/>
    <property type="match status" value="1"/>
</dbReference>
<gene>
    <name evidence="2" type="ORF">GO816_08610</name>
</gene>
<evidence type="ECO:0000259" key="1">
    <source>
        <dbReference type="Pfam" id="PF09951"/>
    </source>
</evidence>
<proteinExistence type="predicted"/>
<sequence>MSKNFKLKANDIKQLIDPMGGCLATDKITVDGEPVGYMYREEPDNELDSGWRFFAGTETDEYANNVDNVMVYDVNTIVNYDRAIAPYLHLPAGTQLERNADNTFYIIDEEL</sequence>
<dbReference type="OrthoDB" id="4827574at2"/>
<comment type="caution">
    <text evidence="2">The sequence shown here is derived from an EMBL/GenBank/DDBJ whole genome shotgun (WGS) entry which is preliminary data.</text>
</comment>
<dbReference type="PANTHER" id="PTHR38743:SF2">
    <property type="entry name" value="DUF2185 DOMAIN-CONTAINING PROTEIN"/>
    <property type="match status" value="1"/>
</dbReference>
<dbReference type="Proteomes" id="UP000434850">
    <property type="component" value="Unassembled WGS sequence"/>
</dbReference>
<keyword evidence="3" id="KW-1185">Reference proteome</keyword>
<name>A0A6I4I7U1_9SPHI</name>
<dbReference type="PANTHER" id="PTHR38743">
    <property type="entry name" value="SIMILAR TO GLYOXYLASE I FAMILY PROTEIN"/>
    <property type="match status" value="1"/>
</dbReference>
<reference evidence="2 3" key="1">
    <citation type="submission" date="2019-12" db="EMBL/GenBank/DDBJ databases">
        <title>Mucilaginibacter sp. HME9299 genome sequencing and assembly.</title>
        <authorList>
            <person name="Kang H."/>
            <person name="Kim H."/>
            <person name="Joh K."/>
        </authorList>
    </citation>
    <scope>NUCLEOTIDE SEQUENCE [LARGE SCALE GENOMIC DNA]</scope>
    <source>
        <strain evidence="2 3">HME9299</strain>
    </source>
</reference>